<dbReference type="Gene3D" id="3.40.50.720">
    <property type="entry name" value="NAD(P)-binding Rossmann-like Domain"/>
    <property type="match status" value="1"/>
</dbReference>
<proteinExistence type="inferred from homology"/>
<protein>
    <submittedName>
        <fullName evidence="3">Uncharacterized protein</fullName>
    </submittedName>
</protein>
<dbReference type="InterPro" id="IPR036291">
    <property type="entry name" value="NAD(P)-bd_dom_sf"/>
</dbReference>
<organism evidence="3">
    <name type="scientific">bioreactor metagenome</name>
    <dbReference type="NCBI Taxonomy" id="1076179"/>
    <lineage>
        <taxon>unclassified sequences</taxon>
        <taxon>metagenomes</taxon>
        <taxon>ecological metagenomes</taxon>
    </lineage>
</organism>
<evidence type="ECO:0000313" key="3">
    <source>
        <dbReference type="EMBL" id="MPM99262.1"/>
    </source>
</evidence>
<dbReference type="GO" id="GO:0016491">
    <property type="term" value="F:oxidoreductase activity"/>
    <property type="evidence" value="ECO:0007669"/>
    <property type="project" value="UniProtKB-KW"/>
</dbReference>
<dbReference type="AlphaFoldDB" id="A0A645EF91"/>
<dbReference type="PANTHER" id="PTHR44196:SF1">
    <property type="entry name" value="DEHYDROGENASE_REDUCTASE SDR FAMILY MEMBER 7B"/>
    <property type="match status" value="1"/>
</dbReference>
<gene>
    <name evidence="3" type="ORF">SDC9_146453</name>
</gene>
<dbReference type="GO" id="GO:0016020">
    <property type="term" value="C:membrane"/>
    <property type="evidence" value="ECO:0007669"/>
    <property type="project" value="TreeGrafter"/>
</dbReference>
<evidence type="ECO:0000256" key="1">
    <source>
        <dbReference type="ARBA" id="ARBA00006484"/>
    </source>
</evidence>
<accession>A0A645EF91</accession>
<comment type="similarity">
    <text evidence="1">Belongs to the short-chain dehydrogenases/reductases (SDR) family.</text>
</comment>
<dbReference type="SUPFAM" id="SSF51735">
    <property type="entry name" value="NAD(P)-binding Rossmann-fold domains"/>
    <property type="match status" value="1"/>
</dbReference>
<name>A0A645EF91_9ZZZZ</name>
<reference evidence="3" key="1">
    <citation type="submission" date="2019-08" db="EMBL/GenBank/DDBJ databases">
        <authorList>
            <person name="Kucharzyk K."/>
            <person name="Murdoch R.W."/>
            <person name="Higgins S."/>
            <person name="Loffler F."/>
        </authorList>
    </citation>
    <scope>NUCLEOTIDE SEQUENCE</scope>
</reference>
<dbReference type="EMBL" id="VSSQ01045365">
    <property type="protein sequence ID" value="MPM99262.1"/>
    <property type="molecule type" value="Genomic_DNA"/>
</dbReference>
<comment type="caution">
    <text evidence="3">The sequence shown here is derived from an EMBL/GenBank/DDBJ whole genome shotgun (WGS) entry which is preliminary data.</text>
</comment>
<evidence type="ECO:0000256" key="2">
    <source>
        <dbReference type="ARBA" id="ARBA00023002"/>
    </source>
</evidence>
<keyword evidence="2" id="KW-0560">Oxidoreductase</keyword>
<sequence length="111" mass="12675">MHGFLNTLRVETMKQGLHVMIACPGFTESNIRNTALTADGSQQGSTPLDEKHLMSAEEVARRILRGVEKRRRTLIMTMQGKLTVLLGKFFPRFVDRQAYKLMKKEKNSPLK</sequence>
<dbReference type="PANTHER" id="PTHR44196">
    <property type="entry name" value="DEHYDROGENASE/REDUCTASE SDR FAMILY MEMBER 7B"/>
    <property type="match status" value="1"/>
</dbReference>